<proteinExistence type="predicted"/>
<organism evidence="2 3">
    <name type="scientific">Lasallia pustulata</name>
    <dbReference type="NCBI Taxonomy" id="136370"/>
    <lineage>
        <taxon>Eukaryota</taxon>
        <taxon>Fungi</taxon>
        <taxon>Dikarya</taxon>
        <taxon>Ascomycota</taxon>
        <taxon>Pezizomycotina</taxon>
        <taxon>Lecanoromycetes</taxon>
        <taxon>OSLEUM clade</taxon>
        <taxon>Umbilicariomycetidae</taxon>
        <taxon>Umbilicariales</taxon>
        <taxon>Umbilicariaceae</taxon>
        <taxon>Lasallia</taxon>
    </lineage>
</organism>
<name>A0A1W5CS96_9LECA</name>
<sequence length="101" mass="11766">MILELTAALREEKRRRKRGKRLNLLGEEESGPQFFSPGRVTAVRTWQAEKEEEEQQHWQDIESRKALPGSRGALRGGKKAQEREFEATEEVYRVIQDPEDS</sequence>
<evidence type="ECO:0000313" key="2">
    <source>
        <dbReference type="EMBL" id="SLM33726.1"/>
    </source>
</evidence>
<evidence type="ECO:0000313" key="3">
    <source>
        <dbReference type="Proteomes" id="UP000192927"/>
    </source>
</evidence>
<keyword evidence="3" id="KW-1185">Reference proteome</keyword>
<evidence type="ECO:0000256" key="1">
    <source>
        <dbReference type="SAM" id="MobiDB-lite"/>
    </source>
</evidence>
<feature type="compositionally biased region" description="Basic and acidic residues" evidence="1">
    <location>
        <begin position="55"/>
        <end position="65"/>
    </location>
</feature>
<dbReference type="AlphaFoldDB" id="A0A1W5CS96"/>
<reference evidence="3" key="1">
    <citation type="submission" date="2017-03" db="EMBL/GenBank/DDBJ databases">
        <authorList>
            <person name="Sharma R."/>
            <person name="Thines M."/>
        </authorList>
    </citation>
    <scope>NUCLEOTIDE SEQUENCE [LARGE SCALE GENOMIC DNA]</scope>
</reference>
<protein>
    <submittedName>
        <fullName evidence="2">Uncharacterized protein</fullName>
    </submittedName>
</protein>
<accession>A0A1W5CS96</accession>
<dbReference type="EMBL" id="FWEW01000095">
    <property type="protein sequence ID" value="SLM33726.1"/>
    <property type="molecule type" value="Genomic_DNA"/>
</dbReference>
<dbReference type="Proteomes" id="UP000192927">
    <property type="component" value="Unassembled WGS sequence"/>
</dbReference>
<feature type="region of interest" description="Disordered" evidence="1">
    <location>
        <begin position="51"/>
        <end position="83"/>
    </location>
</feature>